<dbReference type="Pfam" id="PF00196">
    <property type="entry name" value="GerE"/>
    <property type="match status" value="1"/>
</dbReference>
<dbReference type="SUPFAM" id="SSF46894">
    <property type="entry name" value="C-terminal effector domain of the bipartite response regulators"/>
    <property type="match status" value="1"/>
</dbReference>
<dbReference type="Pfam" id="PF00072">
    <property type="entry name" value="Response_reg"/>
    <property type="match status" value="1"/>
</dbReference>
<dbReference type="InterPro" id="IPR036388">
    <property type="entry name" value="WH-like_DNA-bd_sf"/>
</dbReference>
<organism evidence="9 10">
    <name type="scientific">Accumulibacter regalis</name>
    <dbReference type="NCBI Taxonomy" id="522306"/>
    <lineage>
        <taxon>Bacteria</taxon>
        <taxon>Pseudomonadati</taxon>
        <taxon>Pseudomonadota</taxon>
        <taxon>Betaproteobacteria</taxon>
        <taxon>Candidatus Accumulibacter</taxon>
    </lineage>
</organism>
<dbReference type="GO" id="GO:0003677">
    <property type="term" value="F:DNA binding"/>
    <property type="evidence" value="ECO:0007669"/>
    <property type="project" value="UniProtKB-KW"/>
</dbReference>
<accession>A0A011PHM0</accession>
<dbReference type="AlphaFoldDB" id="A0A011PHM0"/>
<reference evidence="9" key="1">
    <citation type="submission" date="2014-02" db="EMBL/GenBank/DDBJ databases">
        <title>Expanding our view of genomic diversity in Candidatus Accumulibacter clades.</title>
        <authorList>
            <person name="Skennerton C.T."/>
            <person name="Barr J.J."/>
            <person name="Slater F.R."/>
            <person name="Bond P.L."/>
            <person name="Tyson G.W."/>
        </authorList>
    </citation>
    <scope>NUCLEOTIDE SEQUENCE [LARGE SCALE GENOMIC DNA]</scope>
</reference>
<dbReference type="PROSITE" id="PS50110">
    <property type="entry name" value="RESPONSE_REGULATORY"/>
    <property type="match status" value="1"/>
</dbReference>
<dbReference type="CDD" id="cd06170">
    <property type="entry name" value="LuxR_C_like"/>
    <property type="match status" value="1"/>
</dbReference>
<gene>
    <name evidence="9" type="primary">fixJ</name>
    <name evidence="9" type="ORF">AW11_02846</name>
</gene>
<dbReference type="PANTHER" id="PTHR44688">
    <property type="entry name" value="DNA-BINDING TRANSCRIPTIONAL ACTIVATOR DEVR_DOSR"/>
    <property type="match status" value="1"/>
</dbReference>
<keyword evidence="5" id="KW-0804">Transcription</keyword>
<dbReference type="GO" id="GO:0000160">
    <property type="term" value="P:phosphorelay signal transduction system"/>
    <property type="evidence" value="ECO:0007669"/>
    <property type="project" value="UniProtKB-KW"/>
</dbReference>
<evidence type="ECO:0000256" key="3">
    <source>
        <dbReference type="ARBA" id="ARBA00023015"/>
    </source>
</evidence>
<dbReference type="Gene3D" id="3.40.50.2300">
    <property type="match status" value="1"/>
</dbReference>
<evidence type="ECO:0000256" key="2">
    <source>
        <dbReference type="ARBA" id="ARBA00023012"/>
    </source>
</evidence>
<dbReference type="PANTHER" id="PTHR44688:SF16">
    <property type="entry name" value="DNA-BINDING TRANSCRIPTIONAL ACTIVATOR DEVR_DOSR"/>
    <property type="match status" value="1"/>
</dbReference>
<dbReference type="FunFam" id="3.40.50.2300:FF:000018">
    <property type="entry name" value="DNA-binding transcriptional regulator NtrC"/>
    <property type="match status" value="1"/>
</dbReference>
<dbReference type="Proteomes" id="UP000022141">
    <property type="component" value="Unassembled WGS sequence"/>
</dbReference>
<evidence type="ECO:0000256" key="5">
    <source>
        <dbReference type="ARBA" id="ARBA00023163"/>
    </source>
</evidence>
<dbReference type="PROSITE" id="PS00622">
    <property type="entry name" value="HTH_LUXR_1"/>
    <property type="match status" value="1"/>
</dbReference>
<dbReference type="eggNOG" id="COG4566">
    <property type="taxonomic scope" value="Bacteria"/>
</dbReference>
<name>A0A011PHM0_ACCRE</name>
<dbReference type="SMART" id="SM00448">
    <property type="entry name" value="REC"/>
    <property type="match status" value="1"/>
</dbReference>
<feature type="modified residue" description="4-aspartylphosphate" evidence="6">
    <location>
        <position position="54"/>
    </location>
</feature>
<dbReference type="EMBL" id="JEMY01000038">
    <property type="protein sequence ID" value="EXI87051.1"/>
    <property type="molecule type" value="Genomic_DNA"/>
</dbReference>
<keyword evidence="1 6" id="KW-0597">Phosphoprotein</keyword>
<keyword evidence="2" id="KW-0902">Two-component regulatory system</keyword>
<dbReference type="InterPro" id="IPR016032">
    <property type="entry name" value="Sig_transdc_resp-reg_C-effctor"/>
</dbReference>
<dbReference type="InterPro" id="IPR001789">
    <property type="entry name" value="Sig_transdc_resp-reg_receiver"/>
</dbReference>
<dbReference type="InterPro" id="IPR011006">
    <property type="entry name" value="CheY-like_superfamily"/>
</dbReference>
<dbReference type="InterPro" id="IPR000792">
    <property type="entry name" value="Tscrpt_reg_LuxR_C"/>
</dbReference>
<evidence type="ECO:0000313" key="10">
    <source>
        <dbReference type="Proteomes" id="UP000022141"/>
    </source>
</evidence>
<sequence>MPDLTVFIVDDDASVRDSLGLLLSLRGYRTAIFSDAESFLQALSPDWRGCILLDIRMPGMDGLALQRRLRELGSGLPVIVITGHGDVDSACEAFKAQACDFLEKPLDQAKLTAAIDDALSKYALGRHASEQRSHFAERLATLTPREREVMDLIVTGGHNRDIAEKLGISPRTVEVHKARVMQKLNVDGVAQLVRHSLGKR</sequence>
<keyword evidence="10" id="KW-1185">Reference proteome</keyword>
<dbReference type="PROSITE" id="PS50043">
    <property type="entry name" value="HTH_LUXR_2"/>
    <property type="match status" value="1"/>
</dbReference>
<dbReference type="STRING" id="1454004.AW11_02846"/>
<keyword evidence="4" id="KW-0238">DNA-binding</keyword>
<dbReference type="SMART" id="SM00421">
    <property type="entry name" value="HTH_LUXR"/>
    <property type="match status" value="1"/>
</dbReference>
<dbReference type="PRINTS" id="PR00038">
    <property type="entry name" value="HTHLUXR"/>
</dbReference>
<dbReference type="PATRIC" id="fig|1454004.3.peg.2939"/>
<evidence type="ECO:0000256" key="6">
    <source>
        <dbReference type="PROSITE-ProRule" id="PRU00169"/>
    </source>
</evidence>
<evidence type="ECO:0000256" key="1">
    <source>
        <dbReference type="ARBA" id="ARBA00022553"/>
    </source>
</evidence>
<dbReference type="SUPFAM" id="SSF52172">
    <property type="entry name" value="CheY-like"/>
    <property type="match status" value="1"/>
</dbReference>
<evidence type="ECO:0000259" key="8">
    <source>
        <dbReference type="PROSITE" id="PS50110"/>
    </source>
</evidence>
<protein>
    <submittedName>
        <fullName evidence="9">Transcriptional regulatory protein FixJ</fullName>
    </submittedName>
</protein>
<feature type="domain" description="HTH luxR-type" evidence="7">
    <location>
        <begin position="135"/>
        <end position="200"/>
    </location>
</feature>
<keyword evidence="3" id="KW-0805">Transcription regulation</keyword>
<feature type="domain" description="Response regulatory" evidence="8">
    <location>
        <begin position="5"/>
        <end position="119"/>
    </location>
</feature>
<evidence type="ECO:0000259" key="7">
    <source>
        <dbReference type="PROSITE" id="PS50043"/>
    </source>
</evidence>
<evidence type="ECO:0000256" key="4">
    <source>
        <dbReference type="ARBA" id="ARBA00023125"/>
    </source>
</evidence>
<evidence type="ECO:0000313" key="9">
    <source>
        <dbReference type="EMBL" id="EXI87051.1"/>
    </source>
</evidence>
<comment type="caution">
    <text evidence="9">The sequence shown here is derived from an EMBL/GenBank/DDBJ whole genome shotgun (WGS) entry which is preliminary data.</text>
</comment>
<dbReference type="Gene3D" id="1.10.10.10">
    <property type="entry name" value="Winged helix-like DNA-binding domain superfamily/Winged helix DNA-binding domain"/>
    <property type="match status" value="1"/>
</dbReference>
<proteinExistence type="predicted"/>
<dbReference type="GO" id="GO:0006355">
    <property type="term" value="P:regulation of DNA-templated transcription"/>
    <property type="evidence" value="ECO:0007669"/>
    <property type="project" value="InterPro"/>
</dbReference>